<reference evidence="3 4" key="1">
    <citation type="submission" date="2019-02" db="EMBL/GenBank/DDBJ databases">
        <title>Deep-cultivation of Planctomycetes and their phenomic and genomic characterization uncovers novel biology.</title>
        <authorList>
            <person name="Wiegand S."/>
            <person name="Jogler M."/>
            <person name="Boedeker C."/>
            <person name="Pinto D."/>
            <person name="Vollmers J."/>
            <person name="Rivas-Marin E."/>
            <person name="Kohn T."/>
            <person name="Peeters S.H."/>
            <person name="Heuer A."/>
            <person name="Rast P."/>
            <person name="Oberbeckmann S."/>
            <person name="Bunk B."/>
            <person name="Jeske O."/>
            <person name="Meyerdierks A."/>
            <person name="Storesund J.E."/>
            <person name="Kallscheuer N."/>
            <person name="Luecker S."/>
            <person name="Lage O.M."/>
            <person name="Pohl T."/>
            <person name="Merkel B.J."/>
            <person name="Hornburger P."/>
            <person name="Mueller R.-W."/>
            <person name="Bruemmer F."/>
            <person name="Labrenz M."/>
            <person name="Spormann A.M."/>
            <person name="Op den Camp H."/>
            <person name="Overmann J."/>
            <person name="Amann R."/>
            <person name="Jetten M.S.M."/>
            <person name="Mascher T."/>
            <person name="Medema M.H."/>
            <person name="Devos D.P."/>
            <person name="Kaster A.-K."/>
            <person name="Ovreas L."/>
            <person name="Rohde M."/>
            <person name="Galperin M.Y."/>
            <person name="Jogler C."/>
        </authorList>
    </citation>
    <scope>NUCLEOTIDE SEQUENCE [LARGE SCALE GENOMIC DNA]</scope>
    <source>
        <strain evidence="3 4">Pan216</strain>
    </source>
</reference>
<dbReference type="NCBIfam" id="TIGR01409">
    <property type="entry name" value="TAT_signal_seq"/>
    <property type="match status" value="1"/>
</dbReference>
<sequence length="428" mass="47327">MDHANTPKSASESRRDFMKATTSAAAIAGMGLAGRAHAEGKDVINVGLVGCGGRGTGAAFNSLQADPATKIVAMADVFEDRMDSSLKRLQKKWGDRIAVSDDSKHLGFDSYKKVVDAGCDYVIFATPPYFRPEHIAYAVEKGINIFSEKPVAVDPVGARSVMNSGEVAKQKGLSFVAGTQRRHQKEYLDVYGKVQDGSIGKVLAARCYWMMNQLWFRKRDPKWNDMEWMIRDWVNWAWLSGDHIVEQHVHNLDVCNWYLSKDGTVINPVKAVGMGGRARRVTGDQYDFFAVDYTYPGDVHVASYCRQINGCARNVGEEVVGEKGMARREGIVGPNPFSTRTKRGQKNTNPYDQEHIDLIDSIRNNKGLNEAHNVATSTLTAIMGRQAAYTGLEVTWEDMMSSDLKLGPEKIDWDVKLPTTGVPVPGKA</sequence>
<dbReference type="SUPFAM" id="SSF51735">
    <property type="entry name" value="NAD(P)-binding Rossmann-fold domains"/>
    <property type="match status" value="1"/>
</dbReference>
<dbReference type="KEGG" id="knv:Pan216_44780"/>
<keyword evidence="4" id="KW-1185">Reference proteome</keyword>
<evidence type="ECO:0000313" key="4">
    <source>
        <dbReference type="Proteomes" id="UP000317093"/>
    </source>
</evidence>
<dbReference type="GO" id="GO:0050112">
    <property type="term" value="F:inositol 2-dehydrogenase (NAD+) activity"/>
    <property type="evidence" value="ECO:0007669"/>
    <property type="project" value="UniProtKB-EC"/>
</dbReference>
<dbReference type="Proteomes" id="UP000317093">
    <property type="component" value="Chromosome"/>
</dbReference>
<evidence type="ECO:0000313" key="3">
    <source>
        <dbReference type="EMBL" id="QDU63597.1"/>
    </source>
</evidence>
<protein>
    <submittedName>
        <fullName evidence="3">Inositol 2-dehydrogenase/D-chiro-inositol 3-dehydrogenase</fullName>
        <ecNumber evidence="3">1.1.1.18</ecNumber>
    </submittedName>
</protein>
<name>A0A518B9I2_9BACT</name>
<dbReference type="InterPro" id="IPR019546">
    <property type="entry name" value="TAT_signal_bac_arc"/>
</dbReference>
<feature type="domain" description="Gfo/Idh/MocA-like oxidoreductase N-terminal" evidence="2">
    <location>
        <begin position="44"/>
        <end position="163"/>
    </location>
</feature>
<dbReference type="PROSITE" id="PS51318">
    <property type="entry name" value="TAT"/>
    <property type="match status" value="1"/>
</dbReference>
<feature type="region of interest" description="Disordered" evidence="1">
    <location>
        <begin position="330"/>
        <end position="351"/>
    </location>
</feature>
<gene>
    <name evidence="3" type="primary">iolG_5</name>
    <name evidence="3" type="ORF">Pan216_44780</name>
</gene>
<dbReference type="PANTHER" id="PTHR43818:SF5">
    <property type="entry name" value="OXIDOREDUCTASE FAMILY PROTEIN"/>
    <property type="match status" value="1"/>
</dbReference>
<dbReference type="EC" id="1.1.1.18" evidence="3"/>
<dbReference type="EMBL" id="CP036279">
    <property type="protein sequence ID" value="QDU63597.1"/>
    <property type="molecule type" value="Genomic_DNA"/>
</dbReference>
<accession>A0A518B9I2</accession>
<dbReference type="InterPro" id="IPR000683">
    <property type="entry name" value="Gfo/Idh/MocA-like_OxRdtase_N"/>
</dbReference>
<dbReference type="GO" id="GO:0000166">
    <property type="term" value="F:nucleotide binding"/>
    <property type="evidence" value="ECO:0007669"/>
    <property type="project" value="InterPro"/>
</dbReference>
<dbReference type="Gene3D" id="3.30.360.10">
    <property type="entry name" value="Dihydrodipicolinate Reductase, domain 2"/>
    <property type="match status" value="1"/>
</dbReference>
<dbReference type="InterPro" id="IPR050463">
    <property type="entry name" value="Gfo/Idh/MocA_oxidrdct_glycsds"/>
</dbReference>
<dbReference type="RefSeq" id="WP_145261175.1">
    <property type="nucleotide sequence ID" value="NZ_CP036279.1"/>
</dbReference>
<keyword evidence="3" id="KW-0560">Oxidoreductase</keyword>
<organism evidence="3 4">
    <name type="scientific">Kolteria novifilia</name>
    <dbReference type="NCBI Taxonomy" id="2527975"/>
    <lineage>
        <taxon>Bacteria</taxon>
        <taxon>Pseudomonadati</taxon>
        <taxon>Planctomycetota</taxon>
        <taxon>Planctomycetia</taxon>
        <taxon>Kolteriales</taxon>
        <taxon>Kolteriaceae</taxon>
        <taxon>Kolteria</taxon>
    </lineage>
</organism>
<dbReference type="OrthoDB" id="253515at2"/>
<dbReference type="PANTHER" id="PTHR43818">
    <property type="entry name" value="BCDNA.GH03377"/>
    <property type="match status" value="1"/>
</dbReference>
<proteinExistence type="predicted"/>
<dbReference type="SUPFAM" id="SSF55347">
    <property type="entry name" value="Glyceraldehyde-3-phosphate dehydrogenase-like, C-terminal domain"/>
    <property type="match status" value="1"/>
</dbReference>
<dbReference type="InterPro" id="IPR036291">
    <property type="entry name" value="NAD(P)-bd_dom_sf"/>
</dbReference>
<evidence type="ECO:0000259" key="2">
    <source>
        <dbReference type="Pfam" id="PF01408"/>
    </source>
</evidence>
<dbReference type="Gene3D" id="3.40.50.720">
    <property type="entry name" value="NAD(P)-binding Rossmann-like Domain"/>
    <property type="match status" value="1"/>
</dbReference>
<dbReference type="AlphaFoldDB" id="A0A518B9I2"/>
<evidence type="ECO:0000256" key="1">
    <source>
        <dbReference type="SAM" id="MobiDB-lite"/>
    </source>
</evidence>
<dbReference type="InterPro" id="IPR006311">
    <property type="entry name" value="TAT_signal"/>
</dbReference>
<dbReference type="Pfam" id="PF01408">
    <property type="entry name" value="GFO_IDH_MocA"/>
    <property type="match status" value="1"/>
</dbReference>